<sequence>MSTDSAIEHAAIKSDYELDEWDGAIICCGPYSANLMDECYQIWARNEGLPDNLYDWTPEHIGKFHTFVN</sequence>
<name>A0A365YZI3_9PROT</name>
<proteinExistence type="predicted"/>
<gene>
    <name evidence="1" type="ORF">NJLHNGOC_06495</name>
</gene>
<keyword evidence="2" id="KW-1185">Reference proteome</keyword>
<accession>A0A365YZI3</accession>
<evidence type="ECO:0000313" key="1">
    <source>
        <dbReference type="EMBL" id="RBM07784.1"/>
    </source>
</evidence>
<comment type="caution">
    <text evidence="1">The sequence shown here is derived from an EMBL/GenBank/DDBJ whole genome shotgun (WGS) entry which is preliminary data.</text>
</comment>
<organism evidence="1 2">
    <name type="scientific">Novacetimonas cocois</name>
    <dbReference type="NCBI Taxonomy" id="1747507"/>
    <lineage>
        <taxon>Bacteria</taxon>
        <taxon>Pseudomonadati</taxon>
        <taxon>Pseudomonadota</taxon>
        <taxon>Alphaproteobacteria</taxon>
        <taxon>Acetobacterales</taxon>
        <taxon>Acetobacteraceae</taxon>
        <taxon>Novacetimonas</taxon>
    </lineage>
</organism>
<dbReference type="EMBL" id="QEXL01000007">
    <property type="protein sequence ID" value="RBM07784.1"/>
    <property type="molecule type" value="Genomic_DNA"/>
</dbReference>
<protein>
    <submittedName>
        <fullName evidence="1">Uncharacterized protein</fullName>
    </submittedName>
</protein>
<evidence type="ECO:0000313" key="2">
    <source>
        <dbReference type="Proteomes" id="UP000252680"/>
    </source>
</evidence>
<reference evidence="1 2" key="1">
    <citation type="submission" date="2018-05" db="EMBL/GenBank/DDBJ databases">
        <title>Komagataeibacter cocois sp. nov., for a novel cellulose- producing strain isolated from coconut milk.</title>
        <authorList>
            <person name="Liu L."/>
            <person name="Wang Y."/>
            <person name="Liu S."/>
            <person name="Bi J."/>
            <person name="Chen H."/>
            <person name="Deng J."/>
            <person name="Zhang C."/>
            <person name="Hu Q."/>
            <person name="Li C."/>
        </authorList>
    </citation>
    <scope>NUCLEOTIDE SEQUENCE [LARGE SCALE GENOMIC DNA]</scope>
    <source>
        <strain evidence="1 2">WE7</strain>
    </source>
</reference>
<dbReference type="Proteomes" id="UP000252680">
    <property type="component" value="Unassembled WGS sequence"/>
</dbReference>
<dbReference type="AlphaFoldDB" id="A0A365YZI3"/>